<dbReference type="RefSeq" id="WP_238805558.1">
    <property type="nucleotide sequence ID" value="NZ_CAKLPY010000001.1"/>
</dbReference>
<comment type="caution">
    <text evidence="1">The sequence shown here is derived from an EMBL/GenBank/DDBJ whole genome shotgun (WGS) entry which is preliminary data.</text>
</comment>
<reference evidence="1" key="1">
    <citation type="submission" date="2021-12" db="EMBL/GenBank/DDBJ databases">
        <authorList>
            <person name="Rodrigo-Torres L."/>
            <person name="Arahal R. D."/>
            <person name="Lucena T."/>
        </authorList>
    </citation>
    <scope>NUCLEOTIDE SEQUENCE</scope>
    <source>
        <strain evidence="1">CECT 8858</strain>
    </source>
</reference>
<evidence type="ECO:0000313" key="1">
    <source>
        <dbReference type="EMBL" id="CAH0995158.1"/>
    </source>
</evidence>
<sequence length="353" mass="37977">MKNFVFFILSILIINNSLGQSITITPISGVDNEVVKIKKDGIGIDHTDNTQTVRVGTYVHSGGAFIQTHSDHNLNFSTNNGNAQMTLTTSGKVGIGTTTVSANEIMEVNGRMRLSRGTFASGLWFNNSTNGTAITDGAFIGLNNETAGSETAGFWLNGAFRWFVDRNGNTTQNSTTISSLAGTGVRSVSVDANGTLTTTAAQTSYLAVSPASFQPRYNNSGTFTSIGLYGHCYMSNGSTDMITTGINLPSGASITNAELFYINTDNTKRFRFQIQRTGFSSPIFQGVLSDITTTVSSSNNDIKSILFENVVNRTIDNSLYNYLILIYPETTGGELSTWSTSMSIKGVKITYTL</sequence>
<proteinExistence type="predicted"/>
<name>A0ABM9AMX5_9BACT</name>
<organism evidence="1 2">
    <name type="scientific">Emticicia aquatica</name>
    <dbReference type="NCBI Taxonomy" id="1681835"/>
    <lineage>
        <taxon>Bacteria</taxon>
        <taxon>Pseudomonadati</taxon>
        <taxon>Bacteroidota</taxon>
        <taxon>Cytophagia</taxon>
        <taxon>Cytophagales</taxon>
        <taxon>Leadbetterellaceae</taxon>
        <taxon>Emticicia</taxon>
    </lineage>
</organism>
<evidence type="ECO:0000313" key="2">
    <source>
        <dbReference type="Proteomes" id="UP000837932"/>
    </source>
</evidence>
<dbReference type="EMBL" id="CAKLPY010000001">
    <property type="protein sequence ID" value="CAH0995158.1"/>
    <property type="molecule type" value="Genomic_DNA"/>
</dbReference>
<protein>
    <submittedName>
        <fullName evidence="1">Uncharacterized protein</fullName>
    </submittedName>
</protein>
<dbReference type="Proteomes" id="UP000837932">
    <property type="component" value="Unassembled WGS sequence"/>
</dbReference>
<gene>
    <name evidence="1" type="ORF">EMA8858_01278</name>
</gene>
<accession>A0ABM9AMX5</accession>
<keyword evidence="2" id="KW-1185">Reference proteome</keyword>